<keyword evidence="2" id="KW-0472">Membrane</keyword>
<dbReference type="GO" id="GO:0015293">
    <property type="term" value="F:symporter activity"/>
    <property type="evidence" value="ECO:0007669"/>
    <property type="project" value="InterPro"/>
</dbReference>
<dbReference type="SUPFAM" id="SSF103473">
    <property type="entry name" value="MFS general substrate transporter"/>
    <property type="match status" value="1"/>
</dbReference>
<keyword evidence="2" id="KW-0812">Transmembrane</keyword>
<evidence type="ECO:0000313" key="4">
    <source>
        <dbReference type="Proteomes" id="UP000317178"/>
    </source>
</evidence>
<feature type="transmembrane region" description="Helical" evidence="2">
    <location>
        <begin position="111"/>
        <end position="135"/>
    </location>
</feature>
<organism evidence="3 4">
    <name type="scientific">Polystyrenella longa</name>
    <dbReference type="NCBI Taxonomy" id="2528007"/>
    <lineage>
        <taxon>Bacteria</taxon>
        <taxon>Pseudomonadati</taxon>
        <taxon>Planctomycetota</taxon>
        <taxon>Planctomycetia</taxon>
        <taxon>Planctomycetales</taxon>
        <taxon>Planctomycetaceae</taxon>
        <taxon>Polystyrenella</taxon>
    </lineage>
</organism>
<dbReference type="GO" id="GO:0005886">
    <property type="term" value="C:plasma membrane"/>
    <property type="evidence" value="ECO:0007669"/>
    <property type="project" value="TreeGrafter"/>
</dbReference>
<dbReference type="Pfam" id="PF13347">
    <property type="entry name" value="MFS_2"/>
    <property type="match status" value="1"/>
</dbReference>
<dbReference type="EMBL" id="CP036281">
    <property type="protein sequence ID" value="QDU82526.1"/>
    <property type="molecule type" value="Genomic_DNA"/>
</dbReference>
<gene>
    <name evidence="3" type="primary">yicJ</name>
    <name evidence="3" type="ORF">Pla110_42840</name>
</gene>
<feature type="transmembrane region" description="Helical" evidence="2">
    <location>
        <begin position="301"/>
        <end position="318"/>
    </location>
</feature>
<dbReference type="KEGG" id="plon:Pla110_42840"/>
<feature type="transmembrane region" description="Helical" evidence="2">
    <location>
        <begin position="81"/>
        <end position="99"/>
    </location>
</feature>
<feature type="transmembrane region" description="Helical" evidence="2">
    <location>
        <begin position="46"/>
        <end position="69"/>
    </location>
</feature>
<dbReference type="AlphaFoldDB" id="A0A518CTH9"/>
<dbReference type="GO" id="GO:0008643">
    <property type="term" value="P:carbohydrate transport"/>
    <property type="evidence" value="ECO:0007669"/>
    <property type="project" value="InterPro"/>
</dbReference>
<evidence type="ECO:0000313" key="3">
    <source>
        <dbReference type="EMBL" id="QDU82526.1"/>
    </source>
</evidence>
<evidence type="ECO:0000256" key="1">
    <source>
        <dbReference type="ARBA" id="ARBA00009617"/>
    </source>
</evidence>
<feature type="transmembrane region" description="Helical" evidence="2">
    <location>
        <begin position="235"/>
        <end position="260"/>
    </location>
</feature>
<keyword evidence="2" id="KW-1133">Transmembrane helix</keyword>
<dbReference type="Gene3D" id="1.20.1250.20">
    <property type="entry name" value="MFS general substrate transporter like domains"/>
    <property type="match status" value="2"/>
</dbReference>
<dbReference type="Proteomes" id="UP000317178">
    <property type="component" value="Chromosome"/>
</dbReference>
<feature type="transmembrane region" description="Helical" evidence="2">
    <location>
        <begin position="373"/>
        <end position="390"/>
    </location>
</feature>
<sequence length="462" mass="51807">MINSDKLSRRTLLCYSTGSIVETSIFAFCGLYLFNFYTDVVKLSPMLIGIALSIRFFLDAISDPVIGYLSDKIKNSHGRRIPWFVPGVIGGVISFYFLLTPPLGWSQISLFFYLAAFSAFLVLSLTIFGIPYLALSWELSSDYHERTRISTYRRIFEVFAEIVANLMIPVVLAVSLFGITQEASAYPIAAVFIGVLCLTSVFIVCVGVKESVTDETNSEASLLSQLKTVFRNKPFLILLSAFTLISIADRICIALLFYLLEYLHEIPKEDAIPYFLTFFAGSLLSPGLWMILAKHIEKKQCYLVAMAAWEFSFASFALHSWSPHILHCVVFLMGSASSGVLTLPGAIVPDVIEYDQIKTRQRREGLFAGVAKFAWKMGSSTCFLVIGYLLSHIGYEGEKPSVETLFGLQAIFIVGPACLIITAMIVFSYFPITKVRYIRIRNILERYNARRSEGETRELENS</sequence>
<dbReference type="PANTHER" id="PTHR11328">
    <property type="entry name" value="MAJOR FACILITATOR SUPERFAMILY DOMAIN-CONTAINING PROTEIN"/>
    <property type="match status" value="1"/>
</dbReference>
<feature type="transmembrane region" description="Helical" evidence="2">
    <location>
        <begin position="12"/>
        <end position="34"/>
    </location>
</feature>
<feature type="transmembrane region" description="Helical" evidence="2">
    <location>
        <begin position="185"/>
        <end position="208"/>
    </location>
</feature>
<accession>A0A518CTH9</accession>
<proteinExistence type="inferred from homology"/>
<feature type="transmembrane region" description="Helical" evidence="2">
    <location>
        <begin position="324"/>
        <end position="352"/>
    </location>
</feature>
<feature type="transmembrane region" description="Helical" evidence="2">
    <location>
        <begin position="410"/>
        <end position="432"/>
    </location>
</feature>
<dbReference type="InterPro" id="IPR039672">
    <property type="entry name" value="MFS_2"/>
</dbReference>
<dbReference type="PANTHER" id="PTHR11328:SF28">
    <property type="entry name" value="MAJOR FACILITATOR SUPERFAMILY DOMAIN-CONTAINING PROTEIN 12"/>
    <property type="match status" value="1"/>
</dbReference>
<name>A0A518CTH9_9PLAN</name>
<keyword evidence="4" id="KW-1185">Reference proteome</keyword>
<protein>
    <submittedName>
        <fullName evidence="3">Inner membrane symporter YicJ</fullName>
    </submittedName>
</protein>
<reference evidence="3 4" key="1">
    <citation type="submission" date="2019-02" db="EMBL/GenBank/DDBJ databases">
        <title>Deep-cultivation of Planctomycetes and their phenomic and genomic characterization uncovers novel biology.</title>
        <authorList>
            <person name="Wiegand S."/>
            <person name="Jogler M."/>
            <person name="Boedeker C."/>
            <person name="Pinto D."/>
            <person name="Vollmers J."/>
            <person name="Rivas-Marin E."/>
            <person name="Kohn T."/>
            <person name="Peeters S.H."/>
            <person name="Heuer A."/>
            <person name="Rast P."/>
            <person name="Oberbeckmann S."/>
            <person name="Bunk B."/>
            <person name="Jeske O."/>
            <person name="Meyerdierks A."/>
            <person name="Storesund J.E."/>
            <person name="Kallscheuer N."/>
            <person name="Luecker S."/>
            <person name="Lage O.M."/>
            <person name="Pohl T."/>
            <person name="Merkel B.J."/>
            <person name="Hornburger P."/>
            <person name="Mueller R.-W."/>
            <person name="Bruemmer F."/>
            <person name="Labrenz M."/>
            <person name="Spormann A.M."/>
            <person name="Op den Camp H."/>
            <person name="Overmann J."/>
            <person name="Amann R."/>
            <person name="Jetten M.S.M."/>
            <person name="Mascher T."/>
            <person name="Medema M.H."/>
            <person name="Devos D.P."/>
            <person name="Kaster A.-K."/>
            <person name="Ovreas L."/>
            <person name="Rohde M."/>
            <person name="Galperin M.Y."/>
            <person name="Jogler C."/>
        </authorList>
    </citation>
    <scope>NUCLEOTIDE SEQUENCE [LARGE SCALE GENOMIC DNA]</scope>
    <source>
        <strain evidence="3 4">Pla110</strain>
    </source>
</reference>
<feature type="transmembrane region" description="Helical" evidence="2">
    <location>
        <begin position="272"/>
        <end position="292"/>
    </location>
</feature>
<feature type="transmembrane region" description="Helical" evidence="2">
    <location>
        <begin position="155"/>
        <end position="179"/>
    </location>
</feature>
<comment type="similarity">
    <text evidence="1">Belongs to the sodium:galactoside symporter (TC 2.A.2) family.</text>
</comment>
<dbReference type="InterPro" id="IPR036259">
    <property type="entry name" value="MFS_trans_sf"/>
</dbReference>
<evidence type="ECO:0000256" key="2">
    <source>
        <dbReference type="SAM" id="Phobius"/>
    </source>
</evidence>